<organism evidence="1">
    <name type="scientific">Edafosvirus sp</name>
    <dbReference type="NCBI Taxonomy" id="2487765"/>
    <lineage>
        <taxon>Viruses</taxon>
        <taxon>Varidnaviria</taxon>
        <taxon>Bamfordvirae</taxon>
        <taxon>Nucleocytoviricota</taxon>
        <taxon>Megaviricetes</taxon>
        <taxon>Imitervirales</taxon>
        <taxon>Mimiviridae</taxon>
        <taxon>Klosneuvirinae</taxon>
    </lineage>
</organism>
<dbReference type="EMBL" id="MK072069">
    <property type="protein sequence ID" value="AYV78033.1"/>
    <property type="molecule type" value="Genomic_DNA"/>
</dbReference>
<protein>
    <submittedName>
        <fullName evidence="1">Uncharacterized protein</fullName>
    </submittedName>
</protein>
<evidence type="ECO:0000313" key="1">
    <source>
        <dbReference type="EMBL" id="AYV78033.1"/>
    </source>
</evidence>
<sequence length="126" mass="14581">MTTTHTLPDIPKELDAEATANKIKSDIAIENSQKAKKLYDLLLSQISITKEFPLSVYFSLDKYGPLVNGSTVAYNLVKEKFIKAKYEIEFETCYDYGDWDESRDRWGEDKPAPKIFYNVVIRNKFL</sequence>
<proteinExistence type="predicted"/>
<accession>A0A3G4ZWQ6</accession>
<gene>
    <name evidence="1" type="ORF">Edafosvirus4_17</name>
</gene>
<name>A0A3G4ZWQ6_9VIRU</name>
<reference evidence="1" key="1">
    <citation type="submission" date="2018-10" db="EMBL/GenBank/DDBJ databases">
        <title>Hidden diversity of soil giant viruses.</title>
        <authorList>
            <person name="Schulz F."/>
            <person name="Alteio L."/>
            <person name="Goudeau D."/>
            <person name="Ryan E.M."/>
            <person name="Malmstrom R.R."/>
            <person name="Blanchard J."/>
            <person name="Woyke T."/>
        </authorList>
    </citation>
    <scope>NUCLEOTIDE SEQUENCE</scope>
    <source>
        <strain evidence="1">EDV1</strain>
    </source>
</reference>